<organism evidence="2 3">
    <name type="scientific">Candidatus Lambdaproteobacteria bacterium RIFOXYD2_FULL_56_26</name>
    <dbReference type="NCBI Taxonomy" id="1817773"/>
    <lineage>
        <taxon>Bacteria</taxon>
        <taxon>Pseudomonadati</taxon>
        <taxon>Pseudomonadota</taxon>
        <taxon>Candidatus Lambdaproteobacteria</taxon>
    </lineage>
</organism>
<reference evidence="2 3" key="1">
    <citation type="journal article" date="2016" name="Nat. Commun.">
        <title>Thousands of microbial genomes shed light on interconnected biogeochemical processes in an aquifer system.</title>
        <authorList>
            <person name="Anantharaman K."/>
            <person name="Brown C.T."/>
            <person name="Hug L.A."/>
            <person name="Sharon I."/>
            <person name="Castelle C.J."/>
            <person name="Probst A.J."/>
            <person name="Thomas B.C."/>
            <person name="Singh A."/>
            <person name="Wilkins M.J."/>
            <person name="Karaoz U."/>
            <person name="Brodie E.L."/>
            <person name="Williams K.H."/>
            <person name="Hubbard S.S."/>
            <person name="Banfield J.F."/>
        </authorList>
    </citation>
    <scope>NUCLEOTIDE SEQUENCE [LARGE SCALE GENOMIC DNA]</scope>
</reference>
<dbReference type="EMBL" id="MFNF01000017">
    <property type="protein sequence ID" value="OGH03334.1"/>
    <property type="molecule type" value="Genomic_DNA"/>
</dbReference>
<keyword evidence="1" id="KW-0472">Membrane</keyword>
<accession>A0A1F6GZ63</accession>
<evidence type="ECO:0000313" key="3">
    <source>
        <dbReference type="Proteomes" id="UP000177583"/>
    </source>
</evidence>
<keyword evidence="1" id="KW-1133">Transmembrane helix</keyword>
<protein>
    <submittedName>
        <fullName evidence="2">Uncharacterized protein</fullName>
    </submittedName>
</protein>
<gene>
    <name evidence="2" type="ORF">A2557_02295</name>
</gene>
<sequence>MQQTPYVIKSPSTKRAAELSPNGTVLPLATWGGFMFAILLTCVAVGSGVGLGAGIGWELLRRMDHKQ</sequence>
<dbReference type="AlphaFoldDB" id="A0A1F6GZ63"/>
<feature type="transmembrane region" description="Helical" evidence="1">
    <location>
        <begin position="34"/>
        <end position="60"/>
    </location>
</feature>
<keyword evidence="1" id="KW-0812">Transmembrane</keyword>
<proteinExistence type="predicted"/>
<evidence type="ECO:0000256" key="1">
    <source>
        <dbReference type="SAM" id="Phobius"/>
    </source>
</evidence>
<comment type="caution">
    <text evidence="2">The sequence shown here is derived from an EMBL/GenBank/DDBJ whole genome shotgun (WGS) entry which is preliminary data.</text>
</comment>
<name>A0A1F6GZ63_9PROT</name>
<dbReference type="Proteomes" id="UP000177583">
    <property type="component" value="Unassembled WGS sequence"/>
</dbReference>
<evidence type="ECO:0000313" key="2">
    <source>
        <dbReference type="EMBL" id="OGH03334.1"/>
    </source>
</evidence>